<evidence type="ECO:0000256" key="2">
    <source>
        <dbReference type="ARBA" id="ARBA00022525"/>
    </source>
</evidence>
<dbReference type="PROSITE" id="PS50189">
    <property type="entry name" value="NTR"/>
    <property type="match status" value="1"/>
</dbReference>
<dbReference type="GO" id="GO:0031012">
    <property type="term" value="C:extracellular matrix"/>
    <property type="evidence" value="ECO:0007669"/>
    <property type="project" value="TreeGrafter"/>
</dbReference>
<accession>A0AAE0SHV8</accession>
<keyword evidence="9" id="KW-1185">Reference proteome</keyword>
<evidence type="ECO:0000313" key="8">
    <source>
        <dbReference type="EMBL" id="KAK3591715.1"/>
    </source>
</evidence>
<dbReference type="PROSITE" id="PS51257">
    <property type="entry name" value="PROKAR_LIPOPROTEIN"/>
    <property type="match status" value="1"/>
</dbReference>
<evidence type="ECO:0000259" key="7">
    <source>
        <dbReference type="PROSITE" id="PS50189"/>
    </source>
</evidence>
<dbReference type="Gene3D" id="2.40.50.120">
    <property type="match status" value="1"/>
</dbReference>
<feature type="chain" id="PRO_5041897815" description="NTR domain-containing protein" evidence="6">
    <location>
        <begin position="24"/>
        <end position="152"/>
    </location>
</feature>
<gene>
    <name evidence="8" type="ORF">CHS0354_019479</name>
</gene>
<dbReference type="EMBL" id="JAEAOA010001196">
    <property type="protein sequence ID" value="KAK3591715.1"/>
    <property type="molecule type" value="Genomic_DNA"/>
</dbReference>
<keyword evidence="3 5" id="KW-1015">Disulfide bond</keyword>
<evidence type="ECO:0000256" key="6">
    <source>
        <dbReference type="SAM" id="SignalP"/>
    </source>
</evidence>
<reference evidence="8" key="3">
    <citation type="submission" date="2023-05" db="EMBL/GenBank/DDBJ databases">
        <authorList>
            <person name="Smith C.H."/>
        </authorList>
    </citation>
    <scope>NUCLEOTIDE SEQUENCE</scope>
    <source>
        <strain evidence="8">CHS0354</strain>
        <tissue evidence="8">Mantle</tissue>
    </source>
</reference>
<sequence>MEKSTMFLHSLLVLLVAIQVTFACNCKPLTLLESMCSTTTVVLARVSEGKPDNLRGTPYTKYTLEVQRRFRVEENKLSLDDNRRSYLLFPRDVSDCGGMLNEGDDYVFVGTVNSKGNLISSRCFYFAPYVYITWDSHSMKILIGEEDCKDIC</sequence>
<evidence type="ECO:0000313" key="9">
    <source>
        <dbReference type="Proteomes" id="UP001195483"/>
    </source>
</evidence>
<keyword evidence="6" id="KW-0732">Signal</keyword>
<feature type="disulfide bond" evidence="5">
    <location>
        <begin position="24"/>
        <end position="96"/>
    </location>
</feature>
<keyword evidence="4" id="KW-0479">Metal-binding</keyword>
<dbReference type="GO" id="GO:0046872">
    <property type="term" value="F:metal ion binding"/>
    <property type="evidence" value="ECO:0007669"/>
    <property type="project" value="UniProtKB-KW"/>
</dbReference>
<feature type="signal peptide" evidence="6">
    <location>
        <begin position="1"/>
        <end position="23"/>
    </location>
</feature>
<keyword evidence="2" id="KW-0964">Secreted</keyword>
<dbReference type="GO" id="GO:0051045">
    <property type="term" value="P:negative regulation of membrane protein ectodomain proteolysis"/>
    <property type="evidence" value="ECO:0007669"/>
    <property type="project" value="TreeGrafter"/>
</dbReference>
<name>A0AAE0SHV8_9BIVA</name>
<dbReference type="AlphaFoldDB" id="A0AAE0SHV8"/>
<dbReference type="SUPFAM" id="SSF50242">
    <property type="entry name" value="TIMP-like"/>
    <property type="match status" value="1"/>
</dbReference>
<feature type="binding site" evidence="4">
    <location>
        <position position="24"/>
    </location>
    <ligand>
        <name>Zn(2+)</name>
        <dbReference type="ChEBI" id="CHEBI:29105"/>
        <note>ligand shared with metalloproteinase partner</note>
    </ligand>
</feature>
<dbReference type="InterPro" id="IPR001134">
    <property type="entry name" value="Netrin_domain"/>
</dbReference>
<dbReference type="GO" id="GO:0002020">
    <property type="term" value="F:protease binding"/>
    <property type="evidence" value="ECO:0007669"/>
    <property type="project" value="TreeGrafter"/>
</dbReference>
<keyword evidence="4" id="KW-0862">Zinc</keyword>
<reference evidence="8" key="2">
    <citation type="journal article" date="2021" name="Genome Biol. Evol.">
        <title>Developing a high-quality reference genome for a parasitic bivalve with doubly uniparental inheritance (Bivalvia: Unionida).</title>
        <authorList>
            <person name="Smith C.H."/>
        </authorList>
    </citation>
    <scope>NUCLEOTIDE SEQUENCE</scope>
    <source>
        <strain evidence="8">CHS0354</strain>
        <tissue evidence="8">Mantle</tissue>
    </source>
</reference>
<evidence type="ECO:0000256" key="1">
    <source>
        <dbReference type="ARBA" id="ARBA00004613"/>
    </source>
</evidence>
<comment type="subcellular location">
    <subcellularLocation>
        <location evidence="1">Secreted</location>
    </subcellularLocation>
</comment>
<organism evidence="8 9">
    <name type="scientific">Potamilus streckersoni</name>
    <dbReference type="NCBI Taxonomy" id="2493646"/>
    <lineage>
        <taxon>Eukaryota</taxon>
        <taxon>Metazoa</taxon>
        <taxon>Spiralia</taxon>
        <taxon>Lophotrochozoa</taxon>
        <taxon>Mollusca</taxon>
        <taxon>Bivalvia</taxon>
        <taxon>Autobranchia</taxon>
        <taxon>Heteroconchia</taxon>
        <taxon>Palaeoheterodonta</taxon>
        <taxon>Unionida</taxon>
        <taxon>Unionoidea</taxon>
        <taxon>Unionidae</taxon>
        <taxon>Ambleminae</taxon>
        <taxon>Lampsilini</taxon>
        <taxon>Potamilus</taxon>
    </lineage>
</organism>
<dbReference type="PANTHER" id="PTHR11844">
    <property type="entry name" value="METALLOPROTEASE INHIBITOR"/>
    <property type="match status" value="1"/>
</dbReference>
<protein>
    <recommendedName>
        <fullName evidence="7">NTR domain-containing protein</fullName>
    </recommendedName>
</protein>
<dbReference type="Proteomes" id="UP001195483">
    <property type="component" value="Unassembled WGS sequence"/>
</dbReference>
<comment type="caution">
    <text evidence="8">The sequence shown here is derived from an EMBL/GenBank/DDBJ whole genome shotgun (WGS) entry which is preliminary data.</text>
</comment>
<dbReference type="GO" id="GO:0005615">
    <property type="term" value="C:extracellular space"/>
    <property type="evidence" value="ECO:0007669"/>
    <property type="project" value="TreeGrafter"/>
</dbReference>
<feature type="domain" description="NTR" evidence="7">
    <location>
        <begin position="24"/>
        <end position="152"/>
    </location>
</feature>
<evidence type="ECO:0000256" key="5">
    <source>
        <dbReference type="PIRSR" id="PIRSR601820-3"/>
    </source>
</evidence>
<dbReference type="InterPro" id="IPR008993">
    <property type="entry name" value="TIMP-like_OB-fold"/>
</dbReference>
<dbReference type="Pfam" id="PF00965">
    <property type="entry name" value="TIMP"/>
    <property type="match status" value="1"/>
</dbReference>
<dbReference type="GO" id="GO:0008191">
    <property type="term" value="F:metalloendopeptidase inhibitor activity"/>
    <property type="evidence" value="ECO:0007669"/>
    <property type="project" value="InterPro"/>
</dbReference>
<dbReference type="InterPro" id="IPR001820">
    <property type="entry name" value="TIMP"/>
</dbReference>
<feature type="disulfide bond" evidence="5">
    <location>
        <begin position="26"/>
        <end position="123"/>
    </location>
</feature>
<dbReference type="PANTHER" id="PTHR11844:SF33">
    <property type="entry name" value="TISSUE INHIBITOR OF METALLOPROTEINASE"/>
    <property type="match status" value="1"/>
</dbReference>
<evidence type="ECO:0000256" key="4">
    <source>
        <dbReference type="PIRSR" id="PIRSR601820-1"/>
    </source>
</evidence>
<reference evidence="8" key="1">
    <citation type="journal article" date="2021" name="Genome Biol. Evol.">
        <title>A High-Quality Reference Genome for a Parasitic Bivalve with Doubly Uniparental Inheritance (Bivalvia: Unionida).</title>
        <authorList>
            <person name="Smith C.H."/>
        </authorList>
    </citation>
    <scope>NUCLEOTIDE SEQUENCE</scope>
    <source>
        <strain evidence="8">CHS0354</strain>
    </source>
</reference>
<evidence type="ECO:0000256" key="3">
    <source>
        <dbReference type="ARBA" id="ARBA00023157"/>
    </source>
</evidence>
<proteinExistence type="predicted"/>